<sequence>MGNTDGAPRGEGLPEERRGDPLYCTACTESLRPETRARRRYLDGGMLDTPRSASTCFFWSLHTGWCVLASDRFSIVWESDTR</sequence>
<comment type="caution">
    <text evidence="2">The sequence shown here is derived from an EMBL/GenBank/DDBJ whole genome shotgun (WGS) entry which is preliminary data.</text>
</comment>
<protein>
    <submittedName>
        <fullName evidence="2">Uncharacterized protein</fullName>
    </submittedName>
</protein>
<dbReference type="EMBL" id="JANPWB010000014">
    <property type="protein sequence ID" value="KAJ1101886.1"/>
    <property type="molecule type" value="Genomic_DNA"/>
</dbReference>
<dbReference type="AlphaFoldDB" id="A0AAV7MDP5"/>
<name>A0AAV7MDP5_PLEWA</name>
<reference evidence="2" key="1">
    <citation type="journal article" date="2022" name="bioRxiv">
        <title>Sequencing and chromosome-scale assembly of the giantPleurodeles waltlgenome.</title>
        <authorList>
            <person name="Brown T."/>
            <person name="Elewa A."/>
            <person name="Iarovenko S."/>
            <person name="Subramanian E."/>
            <person name="Araus A.J."/>
            <person name="Petzold A."/>
            <person name="Susuki M."/>
            <person name="Suzuki K.-i.T."/>
            <person name="Hayashi T."/>
            <person name="Toyoda A."/>
            <person name="Oliveira C."/>
            <person name="Osipova E."/>
            <person name="Leigh N.D."/>
            <person name="Simon A."/>
            <person name="Yun M.H."/>
        </authorList>
    </citation>
    <scope>NUCLEOTIDE SEQUENCE</scope>
    <source>
        <strain evidence="2">20211129_DDA</strain>
        <tissue evidence="2">Liver</tissue>
    </source>
</reference>
<evidence type="ECO:0000256" key="1">
    <source>
        <dbReference type="SAM" id="MobiDB-lite"/>
    </source>
</evidence>
<keyword evidence="3" id="KW-1185">Reference proteome</keyword>
<feature type="region of interest" description="Disordered" evidence="1">
    <location>
        <begin position="1"/>
        <end position="21"/>
    </location>
</feature>
<evidence type="ECO:0000313" key="2">
    <source>
        <dbReference type="EMBL" id="KAJ1101886.1"/>
    </source>
</evidence>
<gene>
    <name evidence="2" type="ORF">NDU88_006950</name>
</gene>
<dbReference type="Proteomes" id="UP001066276">
    <property type="component" value="Chromosome 10"/>
</dbReference>
<accession>A0AAV7MDP5</accession>
<organism evidence="2 3">
    <name type="scientific">Pleurodeles waltl</name>
    <name type="common">Iberian ribbed newt</name>
    <dbReference type="NCBI Taxonomy" id="8319"/>
    <lineage>
        <taxon>Eukaryota</taxon>
        <taxon>Metazoa</taxon>
        <taxon>Chordata</taxon>
        <taxon>Craniata</taxon>
        <taxon>Vertebrata</taxon>
        <taxon>Euteleostomi</taxon>
        <taxon>Amphibia</taxon>
        <taxon>Batrachia</taxon>
        <taxon>Caudata</taxon>
        <taxon>Salamandroidea</taxon>
        <taxon>Salamandridae</taxon>
        <taxon>Pleurodelinae</taxon>
        <taxon>Pleurodeles</taxon>
    </lineage>
</organism>
<proteinExistence type="predicted"/>
<evidence type="ECO:0000313" key="3">
    <source>
        <dbReference type="Proteomes" id="UP001066276"/>
    </source>
</evidence>